<dbReference type="GO" id="GO:0090599">
    <property type="term" value="F:alpha-glucosidase activity"/>
    <property type="evidence" value="ECO:0007669"/>
    <property type="project" value="UniProtKB-ARBA"/>
</dbReference>
<evidence type="ECO:0000256" key="5">
    <source>
        <dbReference type="ARBA" id="ARBA00022801"/>
    </source>
</evidence>
<dbReference type="PROSITE" id="PS00707">
    <property type="entry name" value="GLYCOSYL_HYDROL_F31_2"/>
    <property type="match status" value="1"/>
</dbReference>
<keyword evidence="6" id="KW-0325">Glycoprotein</keyword>
<dbReference type="EC" id="3.2.1.20" evidence="3"/>
<feature type="domain" description="Glycoside hydrolase family 31 TIM barrel" evidence="10">
    <location>
        <begin position="309"/>
        <end position="657"/>
    </location>
</feature>
<evidence type="ECO:0000259" key="11">
    <source>
        <dbReference type="Pfam" id="PF13802"/>
    </source>
</evidence>
<dbReference type="InterPro" id="IPR000322">
    <property type="entry name" value="Glyco_hydro_31_TIM"/>
</dbReference>
<dbReference type="InterPro" id="IPR030459">
    <property type="entry name" value="Glyco_hydro_31_CS"/>
</dbReference>
<protein>
    <recommendedName>
        <fullName evidence="3">alpha-glucosidase</fullName>
        <ecNumber evidence="3">3.2.1.20</ecNumber>
    </recommendedName>
    <alternativeName>
        <fullName evidence="8">Maltase</fullName>
    </alternativeName>
</protein>
<keyword evidence="7 9" id="KW-0326">Glycosidase</keyword>
<dbReference type="KEGG" id="dcr:108204671"/>
<evidence type="ECO:0000256" key="9">
    <source>
        <dbReference type="RuleBase" id="RU361185"/>
    </source>
</evidence>
<dbReference type="SUPFAM" id="SSF51011">
    <property type="entry name" value="Glycosyl hydrolase domain"/>
    <property type="match status" value="1"/>
</dbReference>
<dbReference type="PANTHER" id="PTHR22762:SF133">
    <property type="entry name" value="P-TYPE DOMAIN-CONTAINING PROTEIN"/>
    <property type="match status" value="1"/>
</dbReference>
<dbReference type="PANTHER" id="PTHR22762">
    <property type="entry name" value="ALPHA-GLUCOSIDASE"/>
    <property type="match status" value="1"/>
</dbReference>
<dbReference type="FunFam" id="3.20.20.80:FF:000016">
    <property type="entry name" value="Maltase-glucoamylase, intestinal"/>
    <property type="match status" value="1"/>
</dbReference>
<dbReference type="SUPFAM" id="SSF74650">
    <property type="entry name" value="Galactose mutarotase-like"/>
    <property type="match status" value="1"/>
</dbReference>
<evidence type="ECO:0000256" key="3">
    <source>
        <dbReference type="ARBA" id="ARBA00012741"/>
    </source>
</evidence>
<dbReference type="FunFam" id="2.60.40.1180:FF:000044">
    <property type="entry name" value="Alpha-glucosidase 1"/>
    <property type="match status" value="1"/>
</dbReference>
<dbReference type="PROSITE" id="PS00129">
    <property type="entry name" value="GLYCOSYL_HYDROL_F31_1"/>
    <property type="match status" value="1"/>
</dbReference>
<dbReference type="CDD" id="cd14752">
    <property type="entry name" value="GH31_N"/>
    <property type="match status" value="1"/>
</dbReference>
<evidence type="ECO:0000256" key="8">
    <source>
        <dbReference type="ARBA" id="ARBA00041343"/>
    </source>
</evidence>
<comment type="similarity">
    <text evidence="2 9">Belongs to the glycosyl hydrolase 31 family.</text>
</comment>
<evidence type="ECO:0000259" key="12">
    <source>
        <dbReference type="Pfam" id="PF21365"/>
    </source>
</evidence>
<comment type="catalytic activity">
    <reaction evidence="1">
        <text>Hydrolysis of terminal, non-reducing (1-&gt;4)-linked alpha-D-glucose residues with release of alpha-D-glucose.</text>
        <dbReference type="EC" id="3.2.1.20"/>
    </reaction>
</comment>
<evidence type="ECO:0000313" key="14">
    <source>
        <dbReference type="Proteomes" id="UP000077755"/>
    </source>
</evidence>
<evidence type="ECO:0000256" key="6">
    <source>
        <dbReference type="ARBA" id="ARBA00023180"/>
    </source>
</evidence>
<organism evidence="13 14">
    <name type="scientific">Daucus carota subsp. sativus</name>
    <name type="common">Carrot</name>
    <dbReference type="NCBI Taxonomy" id="79200"/>
    <lineage>
        <taxon>Eukaryota</taxon>
        <taxon>Viridiplantae</taxon>
        <taxon>Streptophyta</taxon>
        <taxon>Embryophyta</taxon>
        <taxon>Tracheophyta</taxon>
        <taxon>Spermatophyta</taxon>
        <taxon>Magnoliopsida</taxon>
        <taxon>eudicotyledons</taxon>
        <taxon>Gunneridae</taxon>
        <taxon>Pentapetalae</taxon>
        <taxon>asterids</taxon>
        <taxon>campanulids</taxon>
        <taxon>Apiales</taxon>
        <taxon>Apiaceae</taxon>
        <taxon>Apioideae</taxon>
        <taxon>Scandiceae</taxon>
        <taxon>Daucinae</taxon>
        <taxon>Daucus</taxon>
        <taxon>Daucus sect. Daucus</taxon>
    </lineage>
</organism>
<evidence type="ECO:0000256" key="4">
    <source>
        <dbReference type="ARBA" id="ARBA00022729"/>
    </source>
</evidence>
<feature type="domain" description="Glycoside hydrolase family 31 N-terminal" evidence="11">
    <location>
        <begin position="99"/>
        <end position="265"/>
    </location>
</feature>
<dbReference type="InterPro" id="IPR011013">
    <property type="entry name" value="Gal_mutarotase_sf_dom"/>
</dbReference>
<dbReference type="InterPro" id="IPR013780">
    <property type="entry name" value="Glyco_hydro_b"/>
</dbReference>
<dbReference type="EMBL" id="CP093343">
    <property type="protein sequence ID" value="WOG84864.1"/>
    <property type="molecule type" value="Genomic_DNA"/>
</dbReference>
<proteinExistence type="inferred from homology"/>
<dbReference type="AlphaFoldDB" id="A0A166IIF9"/>
<evidence type="ECO:0000259" key="10">
    <source>
        <dbReference type="Pfam" id="PF01055"/>
    </source>
</evidence>
<dbReference type="Pfam" id="PF13802">
    <property type="entry name" value="Gal_mutarotas_2"/>
    <property type="match status" value="1"/>
</dbReference>
<gene>
    <name evidence="13" type="ORF">DCAR_0104049</name>
</gene>
<evidence type="ECO:0000256" key="1">
    <source>
        <dbReference type="ARBA" id="ARBA00001657"/>
    </source>
</evidence>
<feature type="domain" description="Glycosyl hydrolase family 31 C-terminal" evidence="12">
    <location>
        <begin position="666"/>
        <end position="755"/>
    </location>
</feature>
<dbReference type="Gene3D" id="2.60.40.1760">
    <property type="entry name" value="glycosyl hydrolase (family 31)"/>
    <property type="match status" value="1"/>
</dbReference>
<keyword evidence="5 9" id="KW-0378">Hydrolase</keyword>
<dbReference type="OrthoDB" id="5839090at2759"/>
<dbReference type="Proteomes" id="UP000077755">
    <property type="component" value="Chromosome 1"/>
</dbReference>
<dbReference type="Gene3D" id="3.20.20.80">
    <property type="entry name" value="Glycosidases"/>
    <property type="match status" value="1"/>
</dbReference>
<dbReference type="Gene3D" id="2.60.40.1180">
    <property type="entry name" value="Golgi alpha-mannosidase II"/>
    <property type="match status" value="2"/>
</dbReference>
<dbReference type="GO" id="GO:0005975">
    <property type="term" value="P:carbohydrate metabolic process"/>
    <property type="evidence" value="ECO:0007669"/>
    <property type="project" value="InterPro"/>
</dbReference>
<evidence type="ECO:0000256" key="7">
    <source>
        <dbReference type="ARBA" id="ARBA00023295"/>
    </source>
</evidence>
<keyword evidence="14" id="KW-1185">Reference proteome</keyword>
<dbReference type="InterPro" id="IPR025887">
    <property type="entry name" value="Glyco_hydro_31_N_dom"/>
</dbReference>
<dbReference type="Pfam" id="PF21365">
    <property type="entry name" value="Glyco_hydro_31_3rd"/>
    <property type="match status" value="1"/>
</dbReference>
<name>A0A166IIF9_DAUCS</name>
<dbReference type="Pfam" id="PF01055">
    <property type="entry name" value="Glyco_hydro_31_2nd"/>
    <property type="match status" value="1"/>
</dbReference>
<dbReference type="SUPFAM" id="SSF51445">
    <property type="entry name" value="(Trans)glycosidases"/>
    <property type="match status" value="1"/>
</dbReference>
<sequence length="906" mass="101412">MRVQTHYSPLHFRALLINLFLVHSFWAVISAQGNGQPIGFGYIVRKVSVVNSSSSSLFADLQLIKSSSVFGQDIQNLRLTACFETSDRLRIHITDADHTRWEIPQDVLPRPPLPSAKNYLHMPVRHKSTPKSYQLSSPNSDLIFTLLNTTPFGFTITRRSSGDTLFSTEPDVENPNSTFLIFKDQFLQVSSSLPANQSSLYGLGEHTKKTFKLAHNQTLTMWNADIGSANLDVNLYGSHPFYMDIRSPDSGVAGSTHGVLLLNSNGMDIVYDGDRITYNVIGGVLDLYFFAGTSPKMVMDQYTQLIGRPAPMPYWSFGFHQCRWGYKNVSDVEGVVDSYAKAKIPLEVMWTDIDYMDAFKDFTLDPINFPADKMIKFVNKLHQNGQRYVLILDPGISVNKTYETYIRGMKADIFIKRDGTPYLGQVWPGPVYYPDFINPHGQTFWGDEINRFRGLVLYDGIWLDMNEQSNFNTSPATSSSSLDNPPYKINNFGSQSSINTRTVPASSIHYGNITAYNAHNLYGFLESQATNKALIQTTGKRPFILSRSTFVGSGRVTAHWTGDNAATWDDLAYSIPTILSFGLFGIPMVGADICGFSGNTTEELCRRWIQLGAFYPFSRDHSAIDANRQELYLWSSVAATARKVLGLRYKLLPYYYMLMYEAHSKGTPIARPLFFSFPEDTHTYEINTQFLIGKGVMVSPVLSPGAVTIEAYFPAGNWFNLFNYSLSVSLEQGKYVTLDAPSNDINVHIREGNILAMQGEAMTTTQARMTPFHLLVAVRRTENSTGEVFLDDGEAVEMGNEGRNWTLVRLHSQERGKKVELQTEVVNAGFALSQKQIIDKVTFIGLKNVDKPVNYKLTNSAGATLRRKSSVTANHDGNGEFMCVELSGLSLLIGEEFKLTLSLSEE</sequence>
<keyword evidence="4" id="KW-0732">Signal</keyword>
<accession>A0A166IIF9</accession>
<dbReference type="InterPro" id="IPR048395">
    <property type="entry name" value="Glyco_hydro_31_C"/>
</dbReference>
<dbReference type="CDD" id="cd06602">
    <property type="entry name" value="GH31_MGAM_SI_GAA"/>
    <property type="match status" value="1"/>
</dbReference>
<reference evidence="13" key="2">
    <citation type="submission" date="2022-03" db="EMBL/GenBank/DDBJ databases">
        <title>Draft title - Genomic analysis of global carrot germplasm unveils the trajectory of domestication and the origin of high carotenoid orange carrot.</title>
        <authorList>
            <person name="Iorizzo M."/>
            <person name="Ellison S."/>
            <person name="Senalik D."/>
            <person name="Macko-Podgorni A."/>
            <person name="Grzebelus D."/>
            <person name="Bostan H."/>
            <person name="Rolling W."/>
            <person name="Curaba J."/>
            <person name="Simon P."/>
        </authorList>
    </citation>
    <scope>NUCLEOTIDE SEQUENCE</scope>
    <source>
        <tissue evidence="13">Leaf</tissue>
    </source>
</reference>
<evidence type="ECO:0000313" key="13">
    <source>
        <dbReference type="EMBL" id="WOG84864.1"/>
    </source>
</evidence>
<dbReference type="GO" id="GO:0030246">
    <property type="term" value="F:carbohydrate binding"/>
    <property type="evidence" value="ECO:0007669"/>
    <property type="project" value="InterPro"/>
</dbReference>
<dbReference type="InterPro" id="IPR017853">
    <property type="entry name" value="GH"/>
</dbReference>
<dbReference type="OMA" id="WEFPNDE"/>
<dbReference type="InterPro" id="IPR030458">
    <property type="entry name" value="Glyco_hydro_31_AS"/>
</dbReference>
<evidence type="ECO:0000256" key="2">
    <source>
        <dbReference type="ARBA" id="ARBA00007806"/>
    </source>
</evidence>
<reference evidence="13" key="1">
    <citation type="journal article" date="2016" name="Nat. Genet.">
        <title>A high-quality carrot genome assembly provides new insights into carotenoid accumulation and asterid genome evolution.</title>
        <authorList>
            <person name="Iorizzo M."/>
            <person name="Ellison S."/>
            <person name="Senalik D."/>
            <person name="Zeng P."/>
            <person name="Satapoomin P."/>
            <person name="Huang J."/>
            <person name="Bowman M."/>
            <person name="Iovene M."/>
            <person name="Sanseverino W."/>
            <person name="Cavagnaro P."/>
            <person name="Yildiz M."/>
            <person name="Macko-Podgorni A."/>
            <person name="Moranska E."/>
            <person name="Grzebelus E."/>
            <person name="Grzebelus D."/>
            <person name="Ashrafi H."/>
            <person name="Zheng Z."/>
            <person name="Cheng S."/>
            <person name="Spooner D."/>
            <person name="Van Deynze A."/>
            <person name="Simon P."/>
        </authorList>
    </citation>
    <scope>NUCLEOTIDE SEQUENCE</scope>
    <source>
        <tissue evidence="13">Leaf</tissue>
    </source>
</reference>
<dbReference type="Gramene" id="KZN11160">
    <property type="protein sequence ID" value="KZN11160"/>
    <property type="gene ID" value="DCAR_003816"/>
</dbReference>